<keyword evidence="3" id="KW-0336">GPI-anchor</keyword>
<evidence type="ECO:0000259" key="11">
    <source>
        <dbReference type="SMART" id="SM00768"/>
    </source>
</evidence>
<gene>
    <name evidence="12" type="ORF">J5N97_008436</name>
</gene>
<evidence type="ECO:0000256" key="3">
    <source>
        <dbReference type="ARBA" id="ARBA00022622"/>
    </source>
</evidence>
<keyword evidence="2" id="KW-1003">Cell membrane</keyword>
<dbReference type="AlphaFoldDB" id="A0A9D5CUV9"/>
<keyword evidence="13" id="KW-1185">Reference proteome</keyword>
<dbReference type="PANTHER" id="PTHR31044:SF25">
    <property type="entry name" value="PLASMODESMATA CALLOSE-BINDING PROTEIN 3"/>
    <property type="match status" value="1"/>
</dbReference>
<evidence type="ECO:0000313" key="13">
    <source>
        <dbReference type="Proteomes" id="UP001085076"/>
    </source>
</evidence>
<feature type="compositionally biased region" description="Low complexity" evidence="8">
    <location>
        <begin position="115"/>
        <end position="142"/>
    </location>
</feature>
<organism evidence="12 13">
    <name type="scientific">Dioscorea zingiberensis</name>
    <dbReference type="NCBI Taxonomy" id="325984"/>
    <lineage>
        <taxon>Eukaryota</taxon>
        <taxon>Viridiplantae</taxon>
        <taxon>Streptophyta</taxon>
        <taxon>Embryophyta</taxon>
        <taxon>Tracheophyta</taxon>
        <taxon>Spermatophyta</taxon>
        <taxon>Magnoliopsida</taxon>
        <taxon>Liliopsida</taxon>
        <taxon>Dioscoreales</taxon>
        <taxon>Dioscoreaceae</taxon>
        <taxon>Dioscorea</taxon>
    </lineage>
</organism>
<evidence type="ECO:0000256" key="1">
    <source>
        <dbReference type="ARBA" id="ARBA00004609"/>
    </source>
</evidence>
<feature type="transmembrane region" description="Helical" evidence="9">
    <location>
        <begin position="170"/>
        <end position="192"/>
    </location>
</feature>
<dbReference type="InterPro" id="IPR012946">
    <property type="entry name" value="X8"/>
</dbReference>
<dbReference type="Pfam" id="PF07983">
    <property type="entry name" value="X8"/>
    <property type="match status" value="1"/>
</dbReference>
<sequence length="193" mass="19485">MALLLQPLLLPILFFFIDTSDGAWCVCKTDLGDSALQKTLDYACGAGADCNPIIQNGPCYSPNSVKAHCNYAVNSYYQRKGQAQGSCDFSGTATTTSSDPSSNGCSYPASASTAAGTSTTPSTGNQGSTSIPGTGGTLTPSTGGTGGTRVIGGLGPSGSSVSPDYSEGGFVLQAGMSSLFLSIIILFLILGFD</sequence>
<keyword evidence="6" id="KW-1015">Disulfide bond</keyword>
<evidence type="ECO:0000256" key="9">
    <source>
        <dbReference type="SAM" id="Phobius"/>
    </source>
</evidence>
<evidence type="ECO:0000256" key="5">
    <source>
        <dbReference type="ARBA" id="ARBA00023136"/>
    </source>
</evidence>
<feature type="domain" description="X8" evidence="11">
    <location>
        <begin position="23"/>
        <end position="107"/>
    </location>
</feature>
<dbReference type="FunFam" id="1.20.58.1040:FF:000001">
    <property type="entry name" value="Glucan endo-1,3-beta-glucosidase 4"/>
    <property type="match status" value="1"/>
</dbReference>
<keyword evidence="9" id="KW-0812">Transmembrane</keyword>
<evidence type="ECO:0000256" key="10">
    <source>
        <dbReference type="SAM" id="SignalP"/>
    </source>
</evidence>
<reference evidence="12" key="2">
    <citation type="journal article" date="2022" name="Hortic Res">
        <title>The genome of Dioscorea zingiberensis sheds light on the biosynthesis, origin and evolution of the medicinally important diosgenin saponins.</title>
        <authorList>
            <person name="Li Y."/>
            <person name="Tan C."/>
            <person name="Li Z."/>
            <person name="Guo J."/>
            <person name="Li S."/>
            <person name="Chen X."/>
            <person name="Wang C."/>
            <person name="Dai X."/>
            <person name="Yang H."/>
            <person name="Song W."/>
            <person name="Hou L."/>
            <person name="Xu J."/>
            <person name="Tong Z."/>
            <person name="Xu A."/>
            <person name="Yuan X."/>
            <person name="Wang W."/>
            <person name="Yang Q."/>
            <person name="Chen L."/>
            <person name="Sun Z."/>
            <person name="Wang K."/>
            <person name="Pan B."/>
            <person name="Chen J."/>
            <person name="Bao Y."/>
            <person name="Liu F."/>
            <person name="Qi X."/>
            <person name="Gang D.R."/>
            <person name="Wen J."/>
            <person name="Li J."/>
        </authorList>
    </citation>
    <scope>NUCLEOTIDE SEQUENCE</scope>
    <source>
        <strain evidence="12">Dzin_1.0</strain>
    </source>
</reference>
<comment type="caution">
    <text evidence="12">The sequence shown here is derived from an EMBL/GenBank/DDBJ whole genome shotgun (WGS) entry which is preliminary data.</text>
</comment>
<keyword evidence="9" id="KW-1133">Transmembrane helix</keyword>
<dbReference type="OrthoDB" id="1930814at2759"/>
<evidence type="ECO:0000256" key="4">
    <source>
        <dbReference type="ARBA" id="ARBA00022729"/>
    </source>
</evidence>
<dbReference type="GO" id="GO:0098552">
    <property type="term" value="C:side of membrane"/>
    <property type="evidence" value="ECO:0007669"/>
    <property type="project" value="UniProtKB-KW"/>
</dbReference>
<evidence type="ECO:0000256" key="8">
    <source>
        <dbReference type="SAM" id="MobiDB-lite"/>
    </source>
</evidence>
<keyword evidence="4 10" id="KW-0732">Signal</keyword>
<dbReference type="EMBL" id="JAGGNH010000002">
    <property type="protein sequence ID" value="KAJ0980181.1"/>
    <property type="molecule type" value="Genomic_DNA"/>
</dbReference>
<keyword evidence="3" id="KW-0449">Lipoprotein</keyword>
<comment type="subcellular location">
    <subcellularLocation>
        <location evidence="1">Cell membrane</location>
        <topology evidence="1">Lipid-anchor</topology>
        <topology evidence="1">GPI-anchor</topology>
    </subcellularLocation>
</comment>
<feature type="chain" id="PRO_5038658130" description="X8 domain-containing protein" evidence="10">
    <location>
        <begin position="23"/>
        <end position="193"/>
    </location>
</feature>
<evidence type="ECO:0000256" key="7">
    <source>
        <dbReference type="ARBA" id="ARBA00023180"/>
    </source>
</evidence>
<evidence type="ECO:0000313" key="12">
    <source>
        <dbReference type="EMBL" id="KAJ0980181.1"/>
    </source>
</evidence>
<dbReference type="GO" id="GO:0009506">
    <property type="term" value="C:plasmodesma"/>
    <property type="evidence" value="ECO:0007669"/>
    <property type="project" value="UniProtKB-ARBA"/>
</dbReference>
<accession>A0A9D5CUV9</accession>
<keyword evidence="5 9" id="KW-0472">Membrane</keyword>
<dbReference type="PANTHER" id="PTHR31044">
    <property type="entry name" value="BETA-1,3 GLUCANASE"/>
    <property type="match status" value="1"/>
</dbReference>
<evidence type="ECO:0000256" key="2">
    <source>
        <dbReference type="ARBA" id="ARBA00022475"/>
    </source>
</evidence>
<reference evidence="12" key="1">
    <citation type="submission" date="2021-03" db="EMBL/GenBank/DDBJ databases">
        <authorList>
            <person name="Li Z."/>
            <person name="Yang C."/>
        </authorList>
    </citation>
    <scope>NUCLEOTIDE SEQUENCE</scope>
    <source>
        <strain evidence="12">Dzin_1.0</strain>
        <tissue evidence="12">Leaf</tissue>
    </source>
</reference>
<dbReference type="GO" id="GO:0005886">
    <property type="term" value="C:plasma membrane"/>
    <property type="evidence" value="ECO:0007669"/>
    <property type="project" value="UniProtKB-SubCell"/>
</dbReference>
<feature type="signal peptide" evidence="10">
    <location>
        <begin position="1"/>
        <end position="22"/>
    </location>
</feature>
<dbReference type="InterPro" id="IPR044788">
    <property type="entry name" value="X8_dom_prot"/>
</dbReference>
<keyword evidence="7" id="KW-0325">Glycoprotein</keyword>
<name>A0A9D5CUV9_9LILI</name>
<dbReference type="SMART" id="SM00768">
    <property type="entry name" value="X8"/>
    <property type="match status" value="1"/>
</dbReference>
<proteinExistence type="predicted"/>
<feature type="region of interest" description="Disordered" evidence="8">
    <location>
        <begin position="115"/>
        <end position="159"/>
    </location>
</feature>
<feature type="compositionally biased region" description="Gly residues" evidence="8">
    <location>
        <begin position="143"/>
        <end position="156"/>
    </location>
</feature>
<evidence type="ECO:0000256" key="6">
    <source>
        <dbReference type="ARBA" id="ARBA00023157"/>
    </source>
</evidence>
<dbReference type="Gene3D" id="1.20.58.1040">
    <property type="match status" value="1"/>
</dbReference>
<protein>
    <recommendedName>
        <fullName evidence="11">X8 domain-containing protein</fullName>
    </recommendedName>
</protein>
<dbReference type="Proteomes" id="UP001085076">
    <property type="component" value="Miscellaneous, Linkage group lg02"/>
</dbReference>